<dbReference type="PANTHER" id="PTHR47572">
    <property type="entry name" value="LIPOPROTEIN-RELATED"/>
    <property type="match status" value="1"/>
</dbReference>
<evidence type="ECO:0000259" key="2">
    <source>
        <dbReference type="Pfam" id="PF08450"/>
    </source>
</evidence>
<feature type="compositionally biased region" description="Low complexity" evidence="1">
    <location>
        <begin position="39"/>
        <end position="54"/>
    </location>
</feature>
<reference evidence="3 4" key="1">
    <citation type="submission" date="2014-12" db="EMBL/GenBank/DDBJ databases">
        <title>Genome assembly of Enhygromyxa salina DSM 15201.</title>
        <authorList>
            <person name="Sharma G."/>
            <person name="Subramanian S."/>
        </authorList>
    </citation>
    <scope>NUCLEOTIDE SEQUENCE [LARGE SCALE GENOMIC DNA]</scope>
    <source>
        <strain evidence="3 4">DSM 15201</strain>
    </source>
</reference>
<dbReference type="Pfam" id="PF08450">
    <property type="entry name" value="SGL"/>
    <property type="match status" value="1"/>
</dbReference>
<dbReference type="PANTHER" id="PTHR47572:SF5">
    <property type="entry name" value="BLR2277 PROTEIN"/>
    <property type="match status" value="1"/>
</dbReference>
<dbReference type="SUPFAM" id="SSF63829">
    <property type="entry name" value="Calcium-dependent phosphotriesterase"/>
    <property type="match status" value="1"/>
</dbReference>
<dbReference type="Gene3D" id="2.120.10.30">
    <property type="entry name" value="TolB, C-terminal domain"/>
    <property type="match status" value="1"/>
</dbReference>
<evidence type="ECO:0000313" key="3">
    <source>
        <dbReference type="EMBL" id="KIG16522.1"/>
    </source>
</evidence>
<organism evidence="3 4">
    <name type="scientific">Enhygromyxa salina</name>
    <dbReference type="NCBI Taxonomy" id="215803"/>
    <lineage>
        <taxon>Bacteria</taxon>
        <taxon>Pseudomonadati</taxon>
        <taxon>Myxococcota</taxon>
        <taxon>Polyangia</taxon>
        <taxon>Nannocystales</taxon>
        <taxon>Nannocystaceae</taxon>
        <taxon>Enhygromyxa</taxon>
    </lineage>
</organism>
<evidence type="ECO:0000313" key="4">
    <source>
        <dbReference type="Proteomes" id="UP000031599"/>
    </source>
</evidence>
<evidence type="ECO:0000256" key="1">
    <source>
        <dbReference type="SAM" id="MobiDB-lite"/>
    </source>
</evidence>
<accession>A0A0C2D963</accession>
<comment type="caution">
    <text evidence="3">The sequence shown here is derived from an EMBL/GenBank/DDBJ whole genome shotgun (WGS) entry which is preliminary data.</text>
</comment>
<dbReference type="InterPro" id="IPR011042">
    <property type="entry name" value="6-blade_b-propeller_TolB-like"/>
</dbReference>
<name>A0A0C2D963_9BACT</name>
<dbReference type="Proteomes" id="UP000031599">
    <property type="component" value="Unassembled WGS sequence"/>
</dbReference>
<feature type="region of interest" description="Disordered" evidence="1">
    <location>
        <begin position="15"/>
        <end position="67"/>
    </location>
</feature>
<gene>
    <name evidence="3" type="ORF">DB30_04435</name>
</gene>
<proteinExistence type="predicted"/>
<feature type="compositionally biased region" description="Low complexity" evidence="1">
    <location>
        <begin position="18"/>
        <end position="31"/>
    </location>
</feature>
<dbReference type="InterPro" id="IPR051262">
    <property type="entry name" value="SMP-30/CGR1_Lactonase"/>
</dbReference>
<dbReference type="EMBL" id="JMCC02000037">
    <property type="protein sequence ID" value="KIG16522.1"/>
    <property type="molecule type" value="Genomic_DNA"/>
</dbReference>
<dbReference type="AlphaFoldDB" id="A0A0C2D963"/>
<dbReference type="InterPro" id="IPR013658">
    <property type="entry name" value="SGL"/>
</dbReference>
<sequence length="345" mass="35378">MLVCLGILTTIGCGASASDTSSETSGPGSESGAHETDETGSSETSSSETSSSETEGTDTDTDPNACWTDLEFGQHEVLYDGFSGGSEGIAFGASDGLLYASSHGRVWRVSADGSASEFTSIPHAVGFAAIASGGFVVASIGEFGSPDGAVYAVDPSGDASILAAGIDNANFVVIAPDGSALVSDDLDTRIFRVTSTGEVTVVIQDVPSPNGMGYSPDGASFYVASTFTQQGQLTRFDVGPDGLPIEASAIEIMHLGMGSTPDGIAIDVDNMVYVAANLRGEIWRIDGSVSELSTGELVADELGFVASLAFGRGPGFDPCSLYATQLSDPLLQRVYVGVRGSELYY</sequence>
<feature type="domain" description="SMP-30/Gluconolactonase/LRE-like region" evidence="2">
    <location>
        <begin position="102"/>
        <end position="291"/>
    </location>
</feature>
<protein>
    <recommendedName>
        <fullName evidence="2">SMP-30/Gluconolactonase/LRE-like region domain-containing protein</fullName>
    </recommendedName>
</protein>